<evidence type="ECO:0000313" key="2">
    <source>
        <dbReference type="EMBL" id="ACD94691.1"/>
    </source>
</evidence>
<organism evidence="2 3">
    <name type="scientific">Trichlorobacter lovleyi (strain ATCC BAA-1151 / DSM 17278 / SZ)</name>
    <name type="common">Geobacter lovleyi</name>
    <dbReference type="NCBI Taxonomy" id="398767"/>
    <lineage>
        <taxon>Bacteria</taxon>
        <taxon>Pseudomonadati</taxon>
        <taxon>Thermodesulfobacteriota</taxon>
        <taxon>Desulfuromonadia</taxon>
        <taxon>Geobacterales</taxon>
        <taxon>Geobacteraceae</taxon>
        <taxon>Trichlorobacter</taxon>
    </lineage>
</organism>
<evidence type="ECO:0000256" key="1">
    <source>
        <dbReference type="SAM" id="Phobius"/>
    </source>
</evidence>
<keyword evidence="1" id="KW-0472">Membrane</keyword>
<sequence>MTRQTRSNGVNNNKGIALLSLVALTALIPLIILLLLSLNTSQASHARYYNSADTVLKMKEIKNFLMNQSRDIDDDGKYEPPAVGTGNTLPAGSYNAKDAWGHDYSYCAWDLGTQNSTDTIHFSNNNIAPPDSYNNLNTSLLTGRIVSVGPDGIFNGITGETPCNATTARGDDIFVEFTQAEIGQVPGWRREAPTGTETTNKIKLITKADTVVVGESPATPPTTPTVKMDVQGGVLKATDGLVIQTTTVDPQNPINGQIWLLQ</sequence>
<dbReference type="KEGG" id="glo:Glov_0968"/>
<keyword evidence="3" id="KW-1185">Reference proteome</keyword>
<proteinExistence type="predicted"/>
<keyword evidence="1" id="KW-0812">Transmembrane</keyword>
<evidence type="ECO:0000313" key="3">
    <source>
        <dbReference type="Proteomes" id="UP000002420"/>
    </source>
</evidence>
<feature type="transmembrane region" description="Helical" evidence="1">
    <location>
        <begin position="16"/>
        <end position="38"/>
    </location>
</feature>
<dbReference type="EMBL" id="CP001089">
    <property type="protein sequence ID" value="ACD94691.1"/>
    <property type="molecule type" value="Genomic_DNA"/>
</dbReference>
<name>B3E5M0_TRIL1</name>
<keyword evidence="1" id="KW-1133">Transmembrane helix</keyword>
<dbReference type="STRING" id="398767.Glov_0968"/>
<dbReference type="Proteomes" id="UP000002420">
    <property type="component" value="Chromosome"/>
</dbReference>
<protein>
    <submittedName>
        <fullName evidence="2">Uncharacterized protein</fullName>
    </submittedName>
</protein>
<reference evidence="2 3" key="1">
    <citation type="submission" date="2008-05" db="EMBL/GenBank/DDBJ databases">
        <title>Complete sequence of chromosome of Geobacter lovleyi SZ.</title>
        <authorList>
            <consortium name="US DOE Joint Genome Institute"/>
            <person name="Lucas S."/>
            <person name="Copeland A."/>
            <person name="Lapidus A."/>
            <person name="Glavina del Rio T."/>
            <person name="Dalin E."/>
            <person name="Tice H."/>
            <person name="Bruce D."/>
            <person name="Goodwin L."/>
            <person name="Pitluck S."/>
            <person name="Chertkov O."/>
            <person name="Meincke L."/>
            <person name="Brettin T."/>
            <person name="Detter J.C."/>
            <person name="Han C."/>
            <person name="Tapia R."/>
            <person name="Kuske C.R."/>
            <person name="Schmutz J."/>
            <person name="Larimer F."/>
            <person name="Land M."/>
            <person name="Hauser L."/>
            <person name="Kyrpides N."/>
            <person name="Mikhailova N."/>
            <person name="Sung Y."/>
            <person name="Fletcher K.E."/>
            <person name="Ritalahti K.M."/>
            <person name="Loeffler F.E."/>
            <person name="Richardson P."/>
        </authorList>
    </citation>
    <scope>NUCLEOTIDE SEQUENCE [LARGE SCALE GENOMIC DNA]</scope>
    <source>
        <strain evidence="3">ATCC BAA-1151 / DSM 17278 / SZ</strain>
    </source>
</reference>
<accession>B3E5M0</accession>
<dbReference type="HOGENOM" id="CLU_1060729_0_0_7"/>
<dbReference type="AlphaFoldDB" id="B3E5M0"/>
<gene>
    <name evidence="2" type="ordered locus">Glov_0968</name>
</gene>
<dbReference type="RefSeq" id="WP_012469041.1">
    <property type="nucleotide sequence ID" value="NC_010814.1"/>
</dbReference>